<dbReference type="InterPro" id="IPR008920">
    <property type="entry name" value="TF_FadR/GntR_C"/>
</dbReference>
<feature type="domain" description="HTH gntR-type" evidence="4">
    <location>
        <begin position="22"/>
        <end position="90"/>
    </location>
</feature>
<keyword evidence="6" id="KW-1185">Reference proteome</keyword>
<evidence type="ECO:0000256" key="1">
    <source>
        <dbReference type="ARBA" id="ARBA00023015"/>
    </source>
</evidence>
<dbReference type="Pfam" id="PF00392">
    <property type="entry name" value="GntR"/>
    <property type="match status" value="1"/>
</dbReference>
<organism evidence="5 6">
    <name type="scientific">Nonomuraea polychroma</name>
    <dbReference type="NCBI Taxonomy" id="46176"/>
    <lineage>
        <taxon>Bacteria</taxon>
        <taxon>Bacillati</taxon>
        <taxon>Actinomycetota</taxon>
        <taxon>Actinomycetes</taxon>
        <taxon>Streptosporangiales</taxon>
        <taxon>Streptosporangiaceae</taxon>
        <taxon>Nonomuraea</taxon>
    </lineage>
</organism>
<dbReference type="RefSeq" id="WP_127932357.1">
    <property type="nucleotide sequence ID" value="NZ_SAUN01000001.1"/>
</dbReference>
<dbReference type="PANTHER" id="PTHR43537:SF44">
    <property type="entry name" value="GNTR FAMILY REGULATORY PROTEIN"/>
    <property type="match status" value="1"/>
</dbReference>
<keyword evidence="2 5" id="KW-0238">DNA-binding</keyword>
<dbReference type="OrthoDB" id="4164516at2"/>
<accession>A0A438M271</accession>
<gene>
    <name evidence="5" type="ORF">EDD27_2286</name>
</gene>
<dbReference type="PROSITE" id="PS50949">
    <property type="entry name" value="HTH_GNTR"/>
    <property type="match status" value="1"/>
</dbReference>
<evidence type="ECO:0000256" key="3">
    <source>
        <dbReference type="ARBA" id="ARBA00023163"/>
    </source>
</evidence>
<dbReference type="Pfam" id="PF07729">
    <property type="entry name" value="FCD"/>
    <property type="match status" value="1"/>
</dbReference>
<proteinExistence type="predicted"/>
<comment type="caution">
    <text evidence="5">The sequence shown here is derived from an EMBL/GenBank/DDBJ whole genome shotgun (WGS) entry which is preliminary data.</text>
</comment>
<keyword evidence="3" id="KW-0804">Transcription</keyword>
<sequence length="256" mass="28276">MTASQESPGSVSASPAWVRRPASLAKAVTAELVERIVRGVHPSGTPLPPEPVLCETFSVSRTVVREAVKILQEKGLVQVRQGAGTMVTPRTMWDMLDELVLAATIDMDESLGILDDLVVTRRLLESDMAYLAARVAGEETTERLRALVDRMDELVDDHVTYADHDRAFHDTIMQASGNRIARGVVRALESQVINTARYMGKTERALCVASNQGHRRIYERIAAHDPDGASEAMFTHITEAWLVRRNAPSAPVRLQR</sequence>
<dbReference type="Gene3D" id="1.10.10.10">
    <property type="entry name" value="Winged helix-like DNA-binding domain superfamily/Winged helix DNA-binding domain"/>
    <property type="match status" value="1"/>
</dbReference>
<evidence type="ECO:0000313" key="5">
    <source>
        <dbReference type="EMBL" id="RVX39909.1"/>
    </source>
</evidence>
<evidence type="ECO:0000259" key="4">
    <source>
        <dbReference type="PROSITE" id="PS50949"/>
    </source>
</evidence>
<dbReference type="AlphaFoldDB" id="A0A438M271"/>
<dbReference type="InterPro" id="IPR036388">
    <property type="entry name" value="WH-like_DNA-bd_sf"/>
</dbReference>
<reference evidence="5 6" key="1">
    <citation type="submission" date="2019-01" db="EMBL/GenBank/DDBJ databases">
        <title>Sequencing the genomes of 1000 actinobacteria strains.</title>
        <authorList>
            <person name="Klenk H.-P."/>
        </authorList>
    </citation>
    <scope>NUCLEOTIDE SEQUENCE [LARGE SCALE GENOMIC DNA]</scope>
    <source>
        <strain evidence="5 6">DSM 43925</strain>
    </source>
</reference>
<dbReference type="SUPFAM" id="SSF48008">
    <property type="entry name" value="GntR ligand-binding domain-like"/>
    <property type="match status" value="1"/>
</dbReference>
<dbReference type="InterPro" id="IPR036390">
    <property type="entry name" value="WH_DNA-bd_sf"/>
</dbReference>
<dbReference type="GO" id="GO:0003677">
    <property type="term" value="F:DNA binding"/>
    <property type="evidence" value="ECO:0007669"/>
    <property type="project" value="UniProtKB-KW"/>
</dbReference>
<dbReference type="InterPro" id="IPR000524">
    <property type="entry name" value="Tscrpt_reg_HTH_GntR"/>
</dbReference>
<dbReference type="SMART" id="SM00345">
    <property type="entry name" value="HTH_GNTR"/>
    <property type="match status" value="1"/>
</dbReference>
<dbReference type="SUPFAM" id="SSF46785">
    <property type="entry name" value="Winged helix' DNA-binding domain"/>
    <property type="match status" value="1"/>
</dbReference>
<evidence type="ECO:0000256" key="2">
    <source>
        <dbReference type="ARBA" id="ARBA00023125"/>
    </source>
</evidence>
<dbReference type="PRINTS" id="PR00035">
    <property type="entry name" value="HTHGNTR"/>
</dbReference>
<dbReference type="Proteomes" id="UP000284824">
    <property type="component" value="Unassembled WGS sequence"/>
</dbReference>
<protein>
    <submittedName>
        <fullName evidence="5">DNA-binding FadR family transcriptional regulator</fullName>
    </submittedName>
</protein>
<dbReference type="GO" id="GO:0003700">
    <property type="term" value="F:DNA-binding transcription factor activity"/>
    <property type="evidence" value="ECO:0007669"/>
    <property type="project" value="InterPro"/>
</dbReference>
<keyword evidence="1" id="KW-0805">Transcription regulation</keyword>
<dbReference type="Gene3D" id="1.20.120.530">
    <property type="entry name" value="GntR ligand-binding domain-like"/>
    <property type="match status" value="1"/>
</dbReference>
<dbReference type="InterPro" id="IPR011711">
    <property type="entry name" value="GntR_C"/>
</dbReference>
<dbReference type="EMBL" id="SAUN01000001">
    <property type="protein sequence ID" value="RVX39909.1"/>
    <property type="molecule type" value="Genomic_DNA"/>
</dbReference>
<name>A0A438M271_9ACTN</name>
<evidence type="ECO:0000313" key="6">
    <source>
        <dbReference type="Proteomes" id="UP000284824"/>
    </source>
</evidence>
<dbReference type="CDD" id="cd07377">
    <property type="entry name" value="WHTH_GntR"/>
    <property type="match status" value="1"/>
</dbReference>
<dbReference type="PANTHER" id="PTHR43537">
    <property type="entry name" value="TRANSCRIPTIONAL REGULATOR, GNTR FAMILY"/>
    <property type="match status" value="1"/>
</dbReference>
<dbReference type="SMART" id="SM00895">
    <property type="entry name" value="FCD"/>
    <property type="match status" value="1"/>
</dbReference>